<dbReference type="EMBL" id="JACHJR010000001">
    <property type="protein sequence ID" value="MBB4945729.1"/>
    <property type="molecule type" value="Genomic_DNA"/>
</dbReference>
<dbReference type="AlphaFoldDB" id="A0A7W7S8D4"/>
<protein>
    <submittedName>
        <fullName evidence="1">Uncharacterized protein</fullName>
    </submittedName>
</protein>
<evidence type="ECO:0000313" key="1">
    <source>
        <dbReference type="EMBL" id="MBB4945729.1"/>
    </source>
</evidence>
<reference evidence="1 2" key="1">
    <citation type="submission" date="2020-08" db="EMBL/GenBank/DDBJ databases">
        <title>Sequencing the genomes of 1000 actinobacteria strains.</title>
        <authorList>
            <person name="Klenk H.-P."/>
        </authorList>
    </citation>
    <scope>NUCLEOTIDE SEQUENCE [LARGE SCALE GENOMIC DNA]</scope>
    <source>
        <strain evidence="1 2">DSM 44786</strain>
    </source>
</reference>
<dbReference type="RefSeq" id="WP_281403635.1">
    <property type="nucleotide sequence ID" value="NZ_JACHJR010000001.1"/>
</dbReference>
<accession>A0A7W7S8D4</accession>
<keyword evidence="2" id="KW-1185">Reference proteome</keyword>
<proteinExistence type="predicted"/>
<comment type="caution">
    <text evidence="1">The sequence shown here is derived from an EMBL/GenBank/DDBJ whole genome shotgun (WGS) entry which is preliminary data.</text>
</comment>
<dbReference type="Proteomes" id="UP000573327">
    <property type="component" value="Unassembled WGS sequence"/>
</dbReference>
<name>A0A7W7S8D4_9ACTN</name>
<evidence type="ECO:0000313" key="2">
    <source>
        <dbReference type="Proteomes" id="UP000573327"/>
    </source>
</evidence>
<gene>
    <name evidence="1" type="ORF">F4556_001264</name>
</gene>
<organism evidence="1 2">
    <name type="scientific">Kitasatospora gansuensis</name>
    <dbReference type="NCBI Taxonomy" id="258050"/>
    <lineage>
        <taxon>Bacteria</taxon>
        <taxon>Bacillati</taxon>
        <taxon>Actinomycetota</taxon>
        <taxon>Actinomycetes</taxon>
        <taxon>Kitasatosporales</taxon>
        <taxon>Streptomycetaceae</taxon>
        <taxon>Kitasatospora</taxon>
    </lineage>
</organism>
<sequence>MTAAAVRPRLRPTAQSAPVTPVLTMRRYIDQALCSSACCR</sequence>